<dbReference type="SUPFAM" id="SSF46785">
    <property type="entry name" value="Winged helix' DNA-binding domain"/>
    <property type="match status" value="1"/>
</dbReference>
<dbReference type="AlphaFoldDB" id="A0A6M3XJN8"/>
<dbReference type="InterPro" id="IPR036390">
    <property type="entry name" value="WH_DNA-bd_sf"/>
</dbReference>
<dbReference type="EMBL" id="MT144719">
    <property type="protein sequence ID" value="QJH98154.1"/>
    <property type="molecule type" value="Genomic_DNA"/>
</dbReference>
<gene>
    <name evidence="1" type="ORF">TM448B01220_0011</name>
</gene>
<reference evidence="1" key="1">
    <citation type="submission" date="2020-03" db="EMBL/GenBank/DDBJ databases">
        <title>The deep terrestrial virosphere.</title>
        <authorList>
            <person name="Holmfeldt K."/>
            <person name="Nilsson E."/>
            <person name="Simone D."/>
            <person name="Lopez-Fernandez M."/>
            <person name="Wu X."/>
            <person name="de Brujin I."/>
            <person name="Lundin D."/>
            <person name="Andersson A."/>
            <person name="Bertilsson S."/>
            <person name="Dopson M."/>
        </authorList>
    </citation>
    <scope>NUCLEOTIDE SEQUENCE</scope>
    <source>
        <strain evidence="1">TM448B01220</strain>
    </source>
</reference>
<sequence>MQIGMNKALKELITSQKRERLLTKKKNKVYSEIIDYCKNYDIQFTRASLVRALKRCRLTNKKIANLMSLSKKTVTRYLKKT</sequence>
<proteinExistence type="predicted"/>
<accession>A0A6M3XJN8</accession>
<evidence type="ECO:0000313" key="1">
    <source>
        <dbReference type="EMBL" id="QJH98154.1"/>
    </source>
</evidence>
<name>A0A6M3XJN8_9ZZZZ</name>
<organism evidence="1">
    <name type="scientific">viral metagenome</name>
    <dbReference type="NCBI Taxonomy" id="1070528"/>
    <lineage>
        <taxon>unclassified sequences</taxon>
        <taxon>metagenomes</taxon>
        <taxon>organismal metagenomes</taxon>
    </lineage>
</organism>
<protein>
    <submittedName>
        <fullName evidence="1">Putative DNA binding, helix-turn-helix domain containing protein</fullName>
    </submittedName>
</protein>